<dbReference type="PROSITE" id="PS01229">
    <property type="entry name" value="COF_2"/>
    <property type="match status" value="1"/>
</dbReference>
<sequence length="259" mass="29716">MTRTRSMIFFDIDGTLLDHDKRLPASAKEAILALKEAGHEIAFATGRSPFMLEPLRRELSIDSFVGFNGQYVMLHGKLIYTNPIPTEVIRSLSEYALHQGHPLVYLDDEGMRSSSRRHPYVEESIGTLQYPHPEYDPHFYIDQDIYQTMLFCTEQDESGYIERFRKLDFVRWHRLSMDVLPFGGSKAQGIERFIDKLGFRREQVYAFGDNLNDLEMLQYVGHSVAMGNSPESVKKVARYITKDVGHDGIAYGLELVGLL</sequence>
<dbReference type="InterPro" id="IPR023214">
    <property type="entry name" value="HAD_sf"/>
</dbReference>
<organism evidence="1 2">
    <name type="scientific">Paenibacillus tianmuensis</name>
    <dbReference type="NCBI Taxonomy" id="624147"/>
    <lineage>
        <taxon>Bacteria</taxon>
        <taxon>Bacillati</taxon>
        <taxon>Bacillota</taxon>
        <taxon>Bacilli</taxon>
        <taxon>Bacillales</taxon>
        <taxon>Paenibacillaceae</taxon>
        <taxon>Paenibacillus</taxon>
    </lineage>
</organism>
<dbReference type="InterPro" id="IPR000150">
    <property type="entry name" value="Cof"/>
</dbReference>
<dbReference type="NCBIfam" id="TIGR01484">
    <property type="entry name" value="HAD-SF-IIB"/>
    <property type="match status" value="1"/>
</dbReference>
<dbReference type="CDD" id="cd07517">
    <property type="entry name" value="HAD_HPP"/>
    <property type="match status" value="1"/>
</dbReference>
<evidence type="ECO:0000313" key="2">
    <source>
        <dbReference type="Proteomes" id="UP000198601"/>
    </source>
</evidence>
<dbReference type="PANTHER" id="PTHR10000">
    <property type="entry name" value="PHOSPHOSERINE PHOSPHATASE"/>
    <property type="match status" value="1"/>
</dbReference>
<evidence type="ECO:0008006" key="3">
    <source>
        <dbReference type="Google" id="ProtNLM"/>
    </source>
</evidence>
<dbReference type="PROSITE" id="PS50007">
    <property type="entry name" value="PIPLC_X_DOMAIN"/>
    <property type="match status" value="1"/>
</dbReference>
<dbReference type="GO" id="GO:0016791">
    <property type="term" value="F:phosphatase activity"/>
    <property type="evidence" value="ECO:0007669"/>
    <property type="project" value="TreeGrafter"/>
</dbReference>
<dbReference type="InterPro" id="IPR006379">
    <property type="entry name" value="HAD-SF_hydro_IIB"/>
</dbReference>
<dbReference type="STRING" id="624147.SAMN04487970_101125"/>
<dbReference type="Gene3D" id="3.30.1240.10">
    <property type="match status" value="1"/>
</dbReference>
<dbReference type="Proteomes" id="UP000198601">
    <property type="component" value="Unassembled WGS sequence"/>
</dbReference>
<dbReference type="PANTHER" id="PTHR10000:SF25">
    <property type="entry name" value="PHOSPHATASE YKRA-RELATED"/>
    <property type="match status" value="1"/>
</dbReference>
<dbReference type="NCBIfam" id="TIGR00099">
    <property type="entry name" value="Cof-subfamily"/>
    <property type="match status" value="1"/>
</dbReference>
<dbReference type="InterPro" id="IPR036412">
    <property type="entry name" value="HAD-like_sf"/>
</dbReference>
<protein>
    <recommendedName>
        <fullName evidence="3">Cof subfamily of IIB subfamily of haloacid dehalogenase superfamily/HAD-superfamily hydrolase, subfamily IIB</fullName>
    </recommendedName>
</protein>
<dbReference type="GO" id="GO:0005829">
    <property type="term" value="C:cytosol"/>
    <property type="evidence" value="ECO:0007669"/>
    <property type="project" value="TreeGrafter"/>
</dbReference>
<dbReference type="AlphaFoldDB" id="A0A1G4R1Y1"/>
<evidence type="ECO:0000313" key="1">
    <source>
        <dbReference type="EMBL" id="SCW50661.1"/>
    </source>
</evidence>
<dbReference type="Gene3D" id="3.40.50.1000">
    <property type="entry name" value="HAD superfamily/HAD-like"/>
    <property type="match status" value="1"/>
</dbReference>
<dbReference type="SUPFAM" id="SSF56784">
    <property type="entry name" value="HAD-like"/>
    <property type="match status" value="1"/>
</dbReference>
<dbReference type="SFLD" id="SFLDS00003">
    <property type="entry name" value="Haloacid_Dehalogenase"/>
    <property type="match status" value="1"/>
</dbReference>
<name>A0A1G4R1Y1_9BACL</name>
<dbReference type="GO" id="GO:0000287">
    <property type="term" value="F:magnesium ion binding"/>
    <property type="evidence" value="ECO:0007669"/>
    <property type="project" value="TreeGrafter"/>
</dbReference>
<dbReference type="SFLD" id="SFLDG01144">
    <property type="entry name" value="C2.B.4:_PGP_Like"/>
    <property type="match status" value="1"/>
</dbReference>
<dbReference type="SFLD" id="SFLDG01140">
    <property type="entry name" value="C2.B:_Phosphomannomutase_and_P"/>
    <property type="match status" value="1"/>
</dbReference>
<keyword evidence="2" id="KW-1185">Reference proteome</keyword>
<dbReference type="EMBL" id="FMTT01000011">
    <property type="protein sequence ID" value="SCW50661.1"/>
    <property type="molecule type" value="Genomic_DNA"/>
</dbReference>
<reference evidence="2" key="1">
    <citation type="submission" date="2016-10" db="EMBL/GenBank/DDBJ databases">
        <authorList>
            <person name="Varghese N."/>
            <person name="Submissions S."/>
        </authorList>
    </citation>
    <scope>NUCLEOTIDE SEQUENCE [LARGE SCALE GENOMIC DNA]</scope>
    <source>
        <strain evidence="2">CGMCC 1.8946</strain>
    </source>
</reference>
<dbReference type="Pfam" id="PF08282">
    <property type="entry name" value="Hydrolase_3"/>
    <property type="match status" value="1"/>
</dbReference>
<accession>A0A1G4R1Y1</accession>
<gene>
    <name evidence="1" type="ORF">SAMN04487970_101125</name>
</gene>
<proteinExistence type="predicted"/>